<keyword evidence="6" id="KW-0675">Receptor</keyword>
<evidence type="ECO:0000256" key="8">
    <source>
        <dbReference type="SAM" id="Phobius"/>
    </source>
</evidence>
<keyword evidence="7" id="KW-0325">Glycoprotein</keyword>
<keyword evidence="2" id="KW-1003">Cell membrane</keyword>
<keyword evidence="4 8" id="KW-1133">Transmembrane helix</keyword>
<evidence type="ECO:0000256" key="4">
    <source>
        <dbReference type="ARBA" id="ARBA00022989"/>
    </source>
</evidence>
<sequence length="412" mass="47625">MELWIYYNRLEVISYAMNIQPYEYTVVLNELPTNLEALVQPFDWMTWTALIFTAFLITVILQCELKSTEANILGVFKTSSACVWLPTFATLIDQPVSNLSQLMKKNTVNALIWGQWCTVALTLSQFYKGSLFSFLSSSPSPDVPGNMEAILTTDMPIFTQNIGSCFRNSEIYPTPCSTLKEMIRNDLFSNNFKNIAFNYTELYRRLEWIGNHYTRSMEQLLGNGNVYTINTNVTQNSASLVFIGTPELVKLFKLQFALFSGKWTSKPFPITLFMDRDAWVIRENYLHRVFKMKLAQLYESGLYDRWNDFDRKDDIVFLVKQTARAIYENRVVNGSAELEIKKGKHGFGISLENLFHYVYMNTQKVSSVSETLETKVYLLIMLYALFFLVLACAVFFIELVINMNLHNFILPV</sequence>
<feature type="transmembrane region" description="Helical" evidence="8">
    <location>
        <begin position="376"/>
        <end position="401"/>
    </location>
</feature>
<evidence type="ECO:0000256" key="5">
    <source>
        <dbReference type="ARBA" id="ARBA00023136"/>
    </source>
</evidence>
<dbReference type="PANTHER" id="PTHR42643:SF24">
    <property type="entry name" value="IONOTROPIC RECEPTOR 60A"/>
    <property type="match status" value="1"/>
</dbReference>
<evidence type="ECO:0000256" key="3">
    <source>
        <dbReference type="ARBA" id="ARBA00022692"/>
    </source>
</evidence>
<reference evidence="9 10" key="1">
    <citation type="submission" date="2024-08" db="EMBL/GenBank/DDBJ databases">
        <authorList>
            <person name="Cucini C."/>
            <person name="Frati F."/>
        </authorList>
    </citation>
    <scope>NUCLEOTIDE SEQUENCE [LARGE SCALE GENOMIC DNA]</scope>
</reference>
<evidence type="ECO:0000256" key="2">
    <source>
        <dbReference type="ARBA" id="ARBA00022475"/>
    </source>
</evidence>
<evidence type="ECO:0000256" key="6">
    <source>
        <dbReference type="ARBA" id="ARBA00023170"/>
    </source>
</evidence>
<evidence type="ECO:0000313" key="10">
    <source>
        <dbReference type="Proteomes" id="UP001642540"/>
    </source>
</evidence>
<comment type="caution">
    <text evidence="9">The sequence shown here is derived from an EMBL/GenBank/DDBJ whole genome shotgun (WGS) entry which is preliminary data.</text>
</comment>
<accession>A0ABP1QK06</accession>
<gene>
    <name evidence="9" type="ORF">ODALV1_LOCUS11952</name>
</gene>
<comment type="subcellular location">
    <subcellularLocation>
        <location evidence="1">Cell membrane</location>
        <topology evidence="1">Multi-pass membrane protein</topology>
    </subcellularLocation>
</comment>
<feature type="transmembrane region" description="Helical" evidence="8">
    <location>
        <begin position="44"/>
        <end position="63"/>
    </location>
</feature>
<organism evidence="9 10">
    <name type="scientific">Orchesella dallaii</name>
    <dbReference type="NCBI Taxonomy" id="48710"/>
    <lineage>
        <taxon>Eukaryota</taxon>
        <taxon>Metazoa</taxon>
        <taxon>Ecdysozoa</taxon>
        <taxon>Arthropoda</taxon>
        <taxon>Hexapoda</taxon>
        <taxon>Collembola</taxon>
        <taxon>Entomobryomorpha</taxon>
        <taxon>Entomobryoidea</taxon>
        <taxon>Orchesellidae</taxon>
        <taxon>Orchesellinae</taxon>
        <taxon>Orchesella</taxon>
    </lineage>
</organism>
<protein>
    <submittedName>
        <fullName evidence="9">Uncharacterized protein</fullName>
    </submittedName>
</protein>
<evidence type="ECO:0000256" key="1">
    <source>
        <dbReference type="ARBA" id="ARBA00004651"/>
    </source>
</evidence>
<dbReference type="EMBL" id="CAXLJM020000036">
    <property type="protein sequence ID" value="CAL8105086.1"/>
    <property type="molecule type" value="Genomic_DNA"/>
</dbReference>
<keyword evidence="3 8" id="KW-0812">Transmembrane</keyword>
<evidence type="ECO:0000256" key="7">
    <source>
        <dbReference type="ARBA" id="ARBA00023180"/>
    </source>
</evidence>
<dbReference type="Proteomes" id="UP001642540">
    <property type="component" value="Unassembled WGS sequence"/>
</dbReference>
<dbReference type="InterPro" id="IPR052192">
    <property type="entry name" value="Insect_Ionotropic_Sensory_Rcpt"/>
</dbReference>
<keyword evidence="5 8" id="KW-0472">Membrane</keyword>
<name>A0ABP1QK06_9HEXA</name>
<dbReference type="PANTHER" id="PTHR42643">
    <property type="entry name" value="IONOTROPIC RECEPTOR 20A-RELATED"/>
    <property type="match status" value="1"/>
</dbReference>
<keyword evidence="10" id="KW-1185">Reference proteome</keyword>
<evidence type="ECO:0000313" key="9">
    <source>
        <dbReference type="EMBL" id="CAL8105086.1"/>
    </source>
</evidence>
<proteinExistence type="predicted"/>